<dbReference type="SMART" id="SM00342">
    <property type="entry name" value="HTH_ARAC"/>
    <property type="match status" value="1"/>
</dbReference>
<dbReference type="AlphaFoldDB" id="C7H8A5"/>
<dbReference type="OrthoDB" id="9772607at2"/>
<dbReference type="InterPro" id="IPR018060">
    <property type="entry name" value="HTH_AraC"/>
</dbReference>
<dbReference type="PANTHER" id="PTHR47893">
    <property type="entry name" value="REGULATORY PROTEIN PCHR"/>
    <property type="match status" value="1"/>
</dbReference>
<gene>
    <name evidence="4" type="ORF">FAEPRAA2165_02544</name>
</gene>
<name>C7H8A5_FAED2</name>
<evidence type="ECO:0000313" key="5">
    <source>
        <dbReference type="Proteomes" id="UP000004619"/>
    </source>
</evidence>
<dbReference type="PRINTS" id="PR00032">
    <property type="entry name" value="HTHARAC"/>
</dbReference>
<dbReference type="SUPFAM" id="SSF46689">
    <property type="entry name" value="Homeodomain-like"/>
    <property type="match status" value="1"/>
</dbReference>
<dbReference type="InterPro" id="IPR053142">
    <property type="entry name" value="PchR_regulatory_protein"/>
</dbReference>
<accession>C7H8A5</accession>
<protein>
    <submittedName>
        <fullName evidence="4">Transcriptional regulator, AraC family</fullName>
    </submittedName>
</protein>
<dbReference type="PROSITE" id="PS00041">
    <property type="entry name" value="HTH_ARAC_FAMILY_1"/>
    <property type="match status" value="1"/>
</dbReference>
<dbReference type="STRING" id="411483.FAEPRAA2165_02544"/>
<keyword evidence="5" id="KW-1185">Reference proteome</keyword>
<evidence type="ECO:0000256" key="2">
    <source>
        <dbReference type="ARBA" id="ARBA00023125"/>
    </source>
</evidence>
<keyword evidence="2" id="KW-0238">DNA-binding</keyword>
<keyword evidence="3" id="KW-0804">Transcription</keyword>
<dbReference type="RefSeq" id="WP_005934555.1">
    <property type="nucleotide sequence ID" value="NZ_CP022479.1"/>
</dbReference>
<dbReference type="Pfam" id="PF12833">
    <property type="entry name" value="HTH_18"/>
    <property type="match status" value="1"/>
</dbReference>
<dbReference type="GeneID" id="90661404"/>
<dbReference type="PANTHER" id="PTHR47893:SF1">
    <property type="entry name" value="REGULATORY PROTEIN PCHR"/>
    <property type="match status" value="1"/>
</dbReference>
<dbReference type="InterPro" id="IPR018062">
    <property type="entry name" value="HTH_AraC-typ_CS"/>
</dbReference>
<dbReference type="GO" id="GO:0043565">
    <property type="term" value="F:sequence-specific DNA binding"/>
    <property type="evidence" value="ECO:0007669"/>
    <property type="project" value="InterPro"/>
</dbReference>
<dbReference type="PATRIC" id="fig|411483.3.peg.2005"/>
<dbReference type="InterPro" id="IPR020449">
    <property type="entry name" value="Tscrpt_reg_AraC-type_HTH"/>
</dbReference>
<proteinExistence type="predicted"/>
<comment type="caution">
    <text evidence="4">The sequence shown here is derived from an EMBL/GenBank/DDBJ whole genome shotgun (WGS) entry which is preliminary data.</text>
</comment>
<keyword evidence="1" id="KW-0805">Transcription regulation</keyword>
<sequence length="326" mass="37475">MKQCPIDFFDPEVQHLAASAGCRLYRMQNDTGEGLISEYPILPGIDLFYNDFHMKDGQNQNKRPMPDTIEINHCWEGRFECEFQNGDYQYIGAGDLSIHRLSHTTRQTCFPLAHYHGISITIDLPQAQQTLSSLEAIMGDLDIHLETIAERFCREESCYVLRSNREVAHIFSELYAAPPERMAHYLKAKVLELLMLLNDLPQESFSEKRQFFSRSQVITVRAMHDAMIQDLSHHYTLAELSRQFGIAQTSMKLCFKAVYGSSIYQYMKTYRMQTARVLLQDTSRSVTEIAATLGYDNPSKFSEAFKKEYGISPTLFRNSPSELDVS</sequence>
<dbReference type="PROSITE" id="PS01124">
    <property type="entry name" value="HTH_ARAC_FAMILY_2"/>
    <property type="match status" value="1"/>
</dbReference>
<dbReference type="eggNOG" id="COG2207">
    <property type="taxonomic scope" value="Bacteria"/>
</dbReference>
<evidence type="ECO:0000256" key="1">
    <source>
        <dbReference type="ARBA" id="ARBA00023015"/>
    </source>
</evidence>
<dbReference type="GO" id="GO:0003700">
    <property type="term" value="F:DNA-binding transcription factor activity"/>
    <property type="evidence" value="ECO:0007669"/>
    <property type="project" value="InterPro"/>
</dbReference>
<dbReference type="HOGENOM" id="CLU_052345_0_0_9"/>
<evidence type="ECO:0000256" key="3">
    <source>
        <dbReference type="ARBA" id="ARBA00023163"/>
    </source>
</evidence>
<dbReference type="EMBL" id="ACOP02000071">
    <property type="protein sequence ID" value="EEU95865.1"/>
    <property type="molecule type" value="Genomic_DNA"/>
</dbReference>
<evidence type="ECO:0000313" key="4">
    <source>
        <dbReference type="EMBL" id="EEU95865.1"/>
    </source>
</evidence>
<dbReference type="InterPro" id="IPR009057">
    <property type="entry name" value="Homeodomain-like_sf"/>
</dbReference>
<reference evidence="4" key="1">
    <citation type="submission" date="2009-08" db="EMBL/GenBank/DDBJ databases">
        <authorList>
            <person name="Weinstock G."/>
            <person name="Sodergren E."/>
            <person name="Clifton S."/>
            <person name="Fulton L."/>
            <person name="Fulton B."/>
            <person name="Courtney L."/>
            <person name="Fronick C."/>
            <person name="Harrison M."/>
            <person name="Strong C."/>
            <person name="Farmer C."/>
            <person name="Delahaunty K."/>
            <person name="Markovic C."/>
            <person name="Hall O."/>
            <person name="Minx P."/>
            <person name="Tomlinson C."/>
            <person name="Mitreva M."/>
            <person name="Nelson J."/>
            <person name="Hou S."/>
            <person name="Wollam A."/>
            <person name="Pepin K.H."/>
            <person name="Johnson M."/>
            <person name="Bhonagiri V."/>
            <person name="Nash W.E."/>
            <person name="Warren W."/>
            <person name="Chinwalla A."/>
            <person name="Mardis E.R."/>
            <person name="Wilson R.K."/>
        </authorList>
    </citation>
    <scope>NUCLEOTIDE SEQUENCE [LARGE SCALE GENOMIC DNA]</scope>
    <source>
        <strain evidence="4">A2-165</strain>
    </source>
</reference>
<dbReference type="Gene3D" id="1.10.10.60">
    <property type="entry name" value="Homeodomain-like"/>
    <property type="match status" value="1"/>
</dbReference>
<organism evidence="4 5">
    <name type="scientific">Faecalibacterium duncaniae (strain DSM 17677 / JCM 31915 / A2-165)</name>
    <name type="common">Faecalibacterium prausnitzii</name>
    <dbReference type="NCBI Taxonomy" id="411483"/>
    <lineage>
        <taxon>Bacteria</taxon>
        <taxon>Bacillati</taxon>
        <taxon>Bacillota</taxon>
        <taxon>Clostridia</taxon>
        <taxon>Eubacteriales</taxon>
        <taxon>Oscillospiraceae</taxon>
        <taxon>Faecalibacterium</taxon>
    </lineage>
</organism>
<dbReference type="Proteomes" id="UP000004619">
    <property type="component" value="Unassembled WGS sequence"/>
</dbReference>